<keyword evidence="2" id="KW-1185">Reference proteome</keyword>
<dbReference type="Proteomes" id="UP001281410">
    <property type="component" value="Unassembled WGS sequence"/>
</dbReference>
<evidence type="ECO:0000313" key="1">
    <source>
        <dbReference type="EMBL" id="KAK3212899.1"/>
    </source>
</evidence>
<protein>
    <submittedName>
        <fullName evidence="1">Uncharacterized protein</fullName>
    </submittedName>
</protein>
<sequence>MISRVLSRRIAVGLREPYPDAPTIDEGAALELLVATSLDCRHFHNEAMVQQVCVNCGVCMAAYLCVTCKLFDDDVGSFAMIAEKLQTSSTMLLLRNARIANPTTLAKQGAEQGGRYDKTGNVSMVTNTLALV</sequence>
<reference evidence="1" key="1">
    <citation type="journal article" date="2023" name="Plant J.">
        <title>Genome sequences and population genomics provide insights into the demographic history, inbreeding, and mutation load of two 'living fossil' tree species of Dipteronia.</title>
        <authorList>
            <person name="Feng Y."/>
            <person name="Comes H.P."/>
            <person name="Chen J."/>
            <person name="Zhu S."/>
            <person name="Lu R."/>
            <person name="Zhang X."/>
            <person name="Li P."/>
            <person name="Qiu J."/>
            <person name="Olsen K.M."/>
            <person name="Qiu Y."/>
        </authorList>
    </citation>
    <scope>NUCLEOTIDE SEQUENCE</scope>
    <source>
        <strain evidence="1">NBL</strain>
    </source>
</reference>
<accession>A0AAE0E6Q2</accession>
<organism evidence="1 2">
    <name type="scientific">Dipteronia sinensis</name>
    <dbReference type="NCBI Taxonomy" id="43782"/>
    <lineage>
        <taxon>Eukaryota</taxon>
        <taxon>Viridiplantae</taxon>
        <taxon>Streptophyta</taxon>
        <taxon>Embryophyta</taxon>
        <taxon>Tracheophyta</taxon>
        <taxon>Spermatophyta</taxon>
        <taxon>Magnoliopsida</taxon>
        <taxon>eudicotyledons</taxon>
        <taxon>Gunneridae</taxon>
        <taxon>Pentapetalae</taxon>
        <taxon>rosids</taxon>
        <taxon>malvids</taxon>
        <taxon>Sapindales</taxon>
        <taxon>Sapindaceae</taxon>
        <taxon>Hippocastanoideae</taxon>
        <taxon>Acereae</taxon>
        <taxon>Dipteronia</taxon>
    </lineage>
</organism>
<evidence type="ECO:0000313" key="2">
    <source>
        <dbReference type="Proteomes" id="UP001281410"/>
    </source>
</evidence>
<gene>
    <name evidence="1" type="ORF">Dsin_017605</name>
</gene>
<comment type="caution">
    <text evidence="1">The sequence shown here is derived from an EMBL/GenBank/DDBJ whole genome shotgun (WGS) entry which is preliminary data.</text>
</comment>
<name>A0AAE0E6Q2_9ROSI</name>
<proteinExistence type="predicted"/>
<dbReference type="AlphaFoldDB" id="A0AAE0E6Q2"/>
<dbReference type="EMBL" id="JANJYJ010000005">
    <property type="protein sequence ID" value="KAK3212899.1"/>
    <property type="molecule type" value="Genomic_DNA"/>
</dbReference>